<evidence type="ECO:0000259" key="10">
    <source>
        <dbReference type="Pfam" id="PF03372"/>
    </source>
</evidence>
<dbReference type="InterPro" id="IPR020848">
    <property type="entry name" value="AP_endonuclease_F1_CS"/>
</dbReference>
<comment type="similarity">
    <text evidence="2">Belongs to the DNA repair enzymes AP/ExoA family.</text>
</comment>
<feature type="binding site" evidence="7">
    <location>
        <position position="368"/>
    </location>
    <ligand>
        <name>Mg(2+)</name>
        <dbReference type="ChEBI" id="CHEBI:18420"/>
        <label>1</label>
    </ligand>
</feature>
<feature type="active site" evidence="6">
    <location>
        <position position="186"/>
    </location>
</feature>
<feature type="site" description="Interaction with DNA substrate" evidence="8">
    <location>
        <position position="369"/>
    </location>
</feature>
<keyword evidence="5 7" id="KW-0460">Magnesium</keyword>
<dbReference type="GO" id="GO:0003906">
    <property type="term" value="F:DNA-(apurinic or apyrimidinic site) endonuclease activity"/>
    <property type="evidence" value="ECO:0007669"/>
    <property type="project" value="TreeGrafter"/>
</dbReference>
<keyword evidence="3 7" id="KW-0479">Metal-binding</keyword>
<evidence type="ECO:0000313" key="11">
    <source>
        <dbReference type="EMBL" id="TKA23795.1"/>
    </source>
</evidence>
<dbReference type="SUPFAM" id="SSF56219">
    <property type="entry name" value="DNase I-like"/>
    <property type="match status" value="1"/>
</dbReference>
<dbReference type="Proteomes" id="UP000308549">
    <property type="component" value="Unassembled WGS sequence"/>
</dbReference>
<comment type="caution">
    <text evidence="11">The sequence shown here is derived from an EMBL/GenBank/DDBJ whole genome shotgun (WGS) entry which is preliminary data.</text>
</comment>
<feature type="active site" description="Proton acceptor" evidence="6">
    <location>
        <position position="369"/>
    </location>
</feature>
<dbReference type="PANTHER" id="PTHR22748">
    <property type="entry name" value="AP ENDONUCLEASE"/>
    <property type="match status" value="1"/>
</dbReference>
<evidence type="ECO:0000256" key="1">
    <source>
        <dbReference type="ARBA" id="ARBA00001936"/>
    </source>
</evidence>
<evidence type="ECO:0000256" key="2">
    <source>
        <dbReference type="ARBA" id="ARBA00007092"/>
    </source>
</evidence>
<dbReference type="InterPro" id="IPR005135">
    <property type="entry name" value="Endo/exonuclease/phosphatase"/>
</dbReference>
<dbReference type="OrthoDB" id="498125at2759"/>
<organism evidence="11 12">
    <name type="scientific">Salinomyces thailandicus</name>
    <dbReference type="NCBI Taxonomy" id="706561"/>
    <lineage>
        <taxon>Eukaryota</taxon>
        <taxon>Fungi</taxon>
        <taxon>Dikarya</taxon>
        <taxon>Ascomycota</taxon>
        <taxon>Pezizomycotina</taxon>
        <taxon>Dothideomycetes</taxon>
        <taxon>Dothideomycetidae</taxon>
        <taxon>Mycosphaerellales</taxon>
        <taxon>Teratosphaeriaceae</taxon>
        <taxon>Salinomyces</taxon>
    </lineage>
</organism>
<dbReference type="Gene3D" id="3.60.10.10">
    <property type="entry name" value="Endonuclease/exonuclease/phosphatase"/>
    <property type="match status" value="1"/>
</dbReference>
<feature type="site" description="Important for catalytic activity" evidence="8">
    <location>
        <position position="340"/>
    </location>
</feature>
<dbReference type="GO" id="GO:0008081">
    <property type="term" value="F:phosphoric diester hydrolase activity"/>
    <property type="evidence" value="ECO:0007669"/>
    <property type="project" value="TreeGrafter"/>
</dbReference>
<evidence type="ECO:0000256" key="4">
    <source>
        <dbReference type="ARBA" id="ARBA00022801"/>
    </source>
</evidence>
<dbReference type="InterPro" id="IPR004808">
    <property type="entry name" value="AP_endonuc_1"/>
</dbReference>
<evidence type="ECO:0000256" key="8">
    <source>
        <dbReference type="PIRSR" id="PIRSR604808-3"/>
    </source>
</evidence>
<name>A0A4U0TPX4_9PEZI</name>
<feature type="region of interest" description="Disordered" evidence="9">
    <location>
        <begin position="265"/>
        <end position="306"/>
    </location>
</feature>
<dbReference type="PROSITE" id="PS51435">
    <property type="entry name" value="AP_NUCLEASE_F1_4"/>
    <property type="match status" value="1"/>
</dbReference>
<feature type="binding site" evidence="7">
    <location>
        <position position="369"/>
    </location>
    <ligand>
        <name>Mg(2+)</name>
        <dbReference type="ChEBI" id="CHEBI:18420"/>
        <label>1</label>
    </ligand>
</feature>
<comment type="cofactor">
    <cofactor evidence="1">
        <name>Mn(2+)</name>
        <dbReference type="ChEBI" id="CHEBI:29035"/>
    </cofactor>
</comment>
<evidence type="ECO:0000256" key="5">
    <source>
        <dbReference type="ARBA" id="ARBA00022842"/>
    </source>
</evidence>
<keyword evidence="12" id="KW-1185">Reference proteome</keyword>
<feature type="binding site" evidence="7">
    <location>
        <position position="85"/>
    </location>
    <ligand>
        <name>Mg(2+)</name>
        <dbReference type="ChEBI" id="CHEBI:18420"/>
        <label>1</label>
    </ligand>
</feature>
<evidence type="ECO:0000256" key="3">
    <source>
        <dbReference type="ARBA" id="ARBA00022723"/>
    </source>
</evidence>
<proteinExistence type="inferred from homology"/>
<sequence length="389" mass="43848">MERSISPPPKRRKLSRSEATHITNPSNQITIYSWNVNGIQPFLQKPITSYFGTQQHAKDDGNTPRASLRDFLKRHDWPALLFLQEIKISPDDPATVRALEKAVKRDDKAEPEEPDYSAHVCLPSDKFNARGFGRKVYGVCSIVRKDFAETYVERIRPVNWDQEGRFLVIETKACSSRPRLALINAYMVNGTDNAYKNPSTGEKAGTRHDRKLEVHRLLAAECRDLEARGFAVVLVGDINIARAPIDGFPNLRTFPQRHCTNRADFERRFLHKRRPSSTSNEPSNDDDDDERASSKSTANRDDSDENVALVDTFRHLHPEKKGYTYYPRGKTFGESCDRVDMILVSSLLQAALVGAGMHETPGERGPSDHVPLYARLGFADENAKVSAVA</sequence>
<dbReference type="GO" id="GO:0046872">
    <property type="term" value="F:metal ion binding"/>
    <property type="evidence" value="ECO:0007669"/>
    <property type="project" value="UniProtKB-KW"/>
</dbReference>
<dbReference type="AlphaFoldDB" id="A0A4U0TPX4"/>
<feature type="binding site" evidence="7">
    <location>
        <position position="239"/>
    </location>
    <ligand>
        <name>Mg(2+)</name>
        <dbReference type="ChEBI" id="CHEBI:18420"/>
        <label>1</label>
    </ligand>
</feature>
<accession>A0A4U0TPX4</accession>
<reference evidence="11 12" key="1">
    <citation type="submission" date="2017-03" db="EMBL/GenBank/DDBJ databases">
        <title>Genomes of endolithic fungi from Antarctica.</title>
        <authorList>
            <person name="Coleine C."/>
            <person name="Masonjones S."/>
            <person name="Stajich J.E."/>
        </authorList>
    </citation>
    <scope>NUCLEOTIDE SEQUENCE [LARGE SCALE GENOMIC DNA]</scope>
    <source>
        <strain evidence="11 12">CCFEE 6315</strain>
    </source>
</reference>
<evidence type="ECO:0000256" key="7">
    <source>
        <dbReference type="PIRSR" id="PIRSR604808-2"/>
    </source>
</evidence>
<keyword evidence="4" id="KW-0378">Hydrolase</keyword>
<dbReference type="GO" id="GO:0003677">
    <property type="term" value="F:DNA binding"/>
    <property type="evidence" value="ECO:0007669"/>
    <property type="project" value="InterPro"/>
</dbReference>
<evidence type="ECO:0000313" key="12">
    <source>
        <dbReference type="Proteomes" id="UP000308549"/>
    </source>
</evidence>
<feature type="domain" description="Endonuclease/exonuclease/phosphatase" evidence="10">
    <location>
        <begin position="33"/>
        <end position="369"/>
    </location>
</feature>
<dbReference type="PANTHER" id="PTHR22748:SF14">
    <property type="entry name" value="ENDONUCLEASE_EXONUCLEASE_PHOSPHATASE DOMAIN-CONTAINING PROTEIN"/>
    <property type="match status" value="1"/>
</dbReference>
<keyword evidence="7" id="KW-0464">Manganese</keyword>
<dbReference type="EMBL" id="NAJL01000051">
    <property type="protein sequence ID" value="TKA23795.1"/>
    <property type="molecule type" value="Genomic_DNA"/>
</dbReference>
<gene>
    <name evidence="11" type="ORF">B0A50_07077</name>
</gene>
<feature type="binding site" evidence="7">
    <location>
        <position position="35"/>
    </location>
    <ligand>
        <name>Mg(2+)</name>
        <dbReference type="ChEBI" id="CHEBI:18420"/>
        <label>1</label>
    </ligand>
</feature>
<dbReference type="PROSITE" id="PS00727">
    <property type="entry name" value="AP_NUCLEASE_F1_2"/>
    <property type="match status" value="1"/>
</dbReference>
<feature type="binding site" evidence="7">
    <location>
        <position position="237"/>
    </location>
    <ligand>
        <name>Mg(2+)</name>
        <dbReference type="ChEBI" id="CHEBI:18420"/>
        <label>1</label>
    </ligand>
</feature>
<dbReference type="Pfam" id="PF03372">
    <property type="entry name" value="Exo_endo_phos"/>
    <property type="match status" value="1"/>
</dbReference>
<feature type="active site" description="Proton donor/acceptor" evidence="6">
    <location>
        <position position="237"/>
    </location>
</feature>
<protein>
    <recommendedName>
        <fullName evidence="10">Endonuclease/exonuclease/phosphatase domain-containing protein</fullName>
    </recommendedName>
</protein>
<evidence type="ECO:0000256" key="9">
    <source>
        <dbReference type="SAM" id="MobiDB-lite"/>
    </source>
</evidence>
<dbReference type="GO" id="GO:0006284">
    <property type="term" value="P:base-excision repair"/>
    <property type="evidence" value="ECO:0007669"/>
    <property type="project" value="TreeGrafter"/>
</dbReference>
<dbReference type="GO" id="GO:0008311">
    <property type="term" value="F:double-stranded DNA 3'-5' DNA exonuclease activity"/>
    <property type="evidence" value="ECO:0007669"/>
    <property type="project" value="TreeGrafter"/>
</dbReference>
<comment type="cofactor">
    <cofactor evidence="7">
        <name>Mg(2+)</name>
        <dbReference type="ChEBI" id="CHEBI:18420"/>
    </cofactor>
    <cofactor evidence="7">
        <name>Mn(2+)</name>
        <dbReference type="ChEBI" id="CHEBI:29035"/>
    </cofactor>
    <text evidence="7">Probably binds two magnesium or manganese ions per subunit.</text>
</comment>
<dbReference type="InterPro" id="IPR036691">
    <property type="entry name" value="Endo/exonu/phosph_ase_sf"/>
</dbReference>
<dbReference type="GO" id="GO:0005634">
    <property type="term" value="C:nucleus"/>
    <property type="evidence" value="ECO:0007669"/>
    <property type="project" value="TreeGrafter"/>
</dbReference>
<feature type="site" description="Transition state stabilizer" evidence="8">
    <location>
        <position position="239"/>
    </location>
</feature>
<evidence type="ECO:0000256" key="6">
    <source>
        <dbReference type="PIRSR" id="PIRSR604808-1"/>
    </source>
</evidence>